<gene>
    <name evidence="1" type="ORF">RF11_14211</name>
</gene>
<dbReference type="InterPro" id="IPR036465">
    <property type="entry name" value="vWFA_dom_sf"/>
</dbReference>
<organism evidence="1 2">
    <name type="scientific">Thelohanellus kitauei</name>
    <name type="common">Myxosporean</name>
    <dbReference type="NCBI Taxonomy" id="669202"/>
    <lineage>
        <taxon>Eukaryota</taxon>
        <taxon>Metazoa</taxon>
        <taxon>Cnidaria</taxon>
        <taxon>Myxozoa</taxon>
        <taxon>Myxosporea</taxon>
        <taxon>Bivalvulida</taxon>
        <taxon>Platysporina</taxon>
        <taxon>Myxobolidae</taxon>
        <taxon>Thelohanellus</taxon>
    </lineage>
</organism>
<dbReference type="Gene3D" id="3.40.50.410">
    <property type="entry name" value="von Willebrand factor, type A domain"/>
    <property type="match status" value="1"/>
</dbReference>
<dbReference type="AlphaFoldDB" id="A0A0C2MGL1"/>
<sequence length="99" mass="11600">MNATKLNIYLLIHRTLVLKDITRMISDYLDEIGFDFNIILVQSLKKRFDDVKIGIGKFADIPVYPFVALQQQSTSKYVFVSHRQFLCIYMIFGMHYCPS</sequence>
<reference evidence="1 2" key="1">
    <citation type="journal article" date="2014" name="Genome Biol. Evol.">
        <title>The genome of the myxosporean Thelohanellus kitauei shows adaptations to nutrient acquisition within its fish host.</title>
        <authorList>
            <person name="Yang Y."/>
            <person name="Xiong J."/>
            <person name="Zhou Z."/>
            <person name="Huo F."/>
            <person name="Miao W."/>
            <person name="Ran C."/>
            <person name="Liu Y."/>
            <person name="Zhang J."/>
            <person name="Feng J."/>
            <person name="Wang M."/>
            <person name="Wang M."/>
            <person name="Wang L."/>
            <person name="Yao B."/>
        </authorList>
    </citation>
    <scope>NUCLEOTIDE SEQUENCE [LARGE SCALE GENOMIC DNA]</scope>
    <source>
        <strain evidence="1">Wuqing</strain>
    </source>
</reference>
<protein>
    <submittedName>
        <fullName evidence="1">Uncharacterized protein</fullName>
    </submittedName>
</protein>
<dbReference type="EMBL" id="JWZT01003552">
    <property type="protein sequence ID" value="KII66321.1"/>
    <property type="molecule type" value="Genomic_DNA"/>
</dbReference>
<accession>A0A0C2MGL1</accession>
<evidence type="ECO:0000313" key="1">
    <source>
        <dbReference type="EMBL" id="KII66321.1"/>
    </source>
</evidence>
<dbReference type="Proteomes" id="UP000031668">
    <property type="component" value="Unassembled WGS sequence"/>
</dbReference>
<evidence type="ECO:0000313" key="2">
    <source>
        <dbReference type="Proteomes" id="UP000031668"/>
    </source>
</evidence>
<comment type="caution">
    <text evidence="1">The sequence shown here is derived from an EMBL/GenBank/DDBJ whole genome shotgun (WGS) entry which is preliminary data.</text>
</comment>
<keyword evidence="2" id="KW-1185">Reference proteome</keyword>
<proteinExistence type="predicted"/>
<name>A0A0C2MGL1_THEKT</name>